<proteinExistence type="predicted"/>
<dbReference type="PRINTS" id="PR00047">
    <property type="entry name" value="STROIDFINGER"/>
</dbReference>
<reference evidence="10 11" key="1">
    <citation type="submission" date="2013-11" db="EMBL/GenBank/DDBJ databases">
        <title>Draft genome of the bovine lungworm Dictyocaulus viviparus.</title>
        <authorList>
            <person name="Mitreva M."/>
        </authorList>
    </citation>
    <scope>NUCLEOTIDE SEQUENCE [LARGE SCALE GENOMIC DNA]</scope>
    <source>
        <strain evidence="10 11">HannoverDv2000</strain>
    </source>
</reference>
<keyword evidence="6" id="KW-0804">Transcription</keyword>
<keyword evidence="8" id="KW-0539">Nucleus</keyword>
<dbReference type="Gene3D" id="3.30.50.10">
    <property type="entry name" value="Erythroid Transcription Factor GATA-1, subunit A"/>
    <property type="match status" value="1"/>
</dbReference>
<dbReference type="STRING" id="29172.A0A0D8X8M9"/>
<dbReference type="PROSITE" id="PS51030">
    <property type="entry name" value="NUCLEAR_REC_DBD_2"/>
    <property type="match status" value="1"/>
</dbReference>
<feature type="domain" description="Nuclear receptor" evidence="9">
    <location>
        <begin position="50"/>
        <end position="91"/>
    </location>
</feature>
<dbReference type="Pfam" id="PF00105">
    <property type="entry name" value="zf-C4"/>
    <property type="match status" value="1"/>
</dbReference>
<keyword evidence="2" id="KW-0863">Zinc-finger</keyword>
<dbReference type="OrthoDB" id="5873423at2759"/>
<reference evidence="11" key="2">
    <citation type="journal article" date="2016" name="Sci. Rep.">
        <title>Dictyocaulus viviparus genome, variome and transcriptome elucidate lungworm biology and support future intervention.</title>
        <authorList>
            <person name="McNulty S.N."/>
            <person name="Strube C."/>
            <person name="Rosa B.A."/>
            <person name="Martin J.C."/>
            <person name="Tyagi R."/>
            <person name="Choi Y.J."/>
            <person name="Wang Q."/>
            <person name="Hallsworth Pepin K."/>
            <person name="Zhang X."/>
            <person name="Ozersky P."/>
            <person name="Wilson R.K."/>
            <person name="Sternberg P.W."/>
            <person name="Gasser R.B."/>
            <person name="Mitreva M."/>
        </authorList>
    </citation>
    <scope>NUCLEOTIDE SEQUENCE [LARGE SCALE GENOMIC DNA]</scope>
    <source>
        <strain evidence="11">HannoverDv2000</strain>
    </source>
</reference>
<dbReference type="InterPro" id="IPR051152">
    <property type="entry name" value="C.elegans_Orphan_NR"/>
</dbReference>
<dbReference type="EMBL" id="KN716977">
    <property type="protein sequence ID" value="KJH40903.1"/>
    <property type="molecule type" value="Genomic_DNA"/>
</dbReference>
<dbReference type="InterPro" id="IPR001628">
    <property type="entry name" value="Znf_hrmn_rcpt"/>
</dbReference>
<dbReference type="Proteomes" id="UP000053766">
    <property type="component" value="Unassembled WGS sequence"/>
</dbReference>
<dbReference type="GO" id="GO:0003700">
    <property type="term" value="F:DNA-binding transcription factor activity"/>
    <property type="evidence" value="ECO:0007669"/>
    <property type="project" value="InterPro"/>
</dbReference>
<keyword evidence="7" id="KW-0675">Receptor</keyword>
<sequence length="91" mass="10060">MPCEESKGGVLFDSKQIPPISSGDRLERSHIVARHHQPLFLQRSLNTHILGDCQVCGQPAHGSHFGVLTCRACAAFFRLVIVYNDKNCGNE</sequence>
<accession>A0A0D8X8M9</accession>
<gene>
    <name evidence="10" type="ORF">DICVIV_13135</name>
</gene>
<evidence type="ECO:0000256" key="6">
    <source>
        <dbReference type="ARBA" id="ARBA00023163"/>
    </source>
</evidence>
<keyword evidence="4" id="KW-0805">Transcription regulation</keyword>
<evidence type="ECO:0000256" key="7">
    <source>
        <dbReference type="ARBA" id="ARBA00023170"/>
    </source>
</evidence>
<protein>
    <recommendedName>
        <fullName evidence="9">Nuclear receptor domain-containing protein</fullName>
    </recommendedName>
</protein>
<evidence type="ECO:0000313" key="10">
    <source>
        <dbReference type="EMBL" id="KJH40903.1"/>
    </source>
</evidence>
<evidence type="ECO:0000256" key="2">
    <source>
        <dbReference type="ARBA" id="ARBA00022771"/>
    </source>
</evidence>
<keyword evidence="11" id="KW-1185">Reference proteome</keyword>
<evidence type="ECO:0000259" key="9">
    <source>
        <dbReference type="PROSITE" id="PS51030"/>
    </source>
</evidence>
<dbReference type="InterPro" id="IPR013088">
    <property type="entry name" value="Znf_NHR/GATA"/>
</dbReference>
<evidence type="ECO:0000313" key="11">
    <source>
        <dbReference type="Proteomes" id="UP000053766"/>
    </source>
</evidence>
<evidence type="ECO:0000256" key="5">
    <source>
        <dbReference type="ARBA" id="ARBA00023125"/>
    </source>
</evidence>
<dbReference type="AlphaFoldDB" id="A0A0D8X8M9"/>
<keyword evidence="3" id="KW-0862">Zinc</keyword>
<evidence type="ECO:0000256" key="8">
    <source>
        <dbReference type="ARBA" id="ARBA00023242"/>
    </source>
</evidence>
<dbReference type="GO" id="GO:0043565">
    <property type="term" value="F:sequence-specific DNA binding"/>
    <property type="evidence" value="ECO:0007669"/>
    <property type="project" value="InterPro"/>
</dbReference>
<keyword evidence="1" id="KW-0479">Metal-binding</keyword>
<dbReference type="PANTHER" id="PTHR45680">
    <property type="entry name" value="NUCLEAR HORMONE RECEPTOR FAMILY"/>
    <property type="match status" value="1"/>
</dbReference>
<dbReference type="PANTHER" id="PTHR45680:SF29">
    <property type="entry name" value="NUCLEAR HORMONE RECEPTOR FAMILY"/>
    <property type="match status" value="1"/>
</dbReference>
<organism evidence="10 11">
    <name type="scientific">Dictyocaulus viviparus</name>
    <name type="common">Bovine lungworm</name>
    <dbReference type="NCBI Taxonomy" id="29172"/>
    <lineage>
        <taxon>Eukaryota</taxon>
        <taxon>Metazoa</taxon>
        <taxon>Ecdysozoa</taxon>
        <taxon>Nematoda</taxon>
        <taxon>Chromadorea</taxon>
        <taxon>Rhabditida</taxon>
        <taxon>Rhabditina</taxon>
        <taxon>Rhabditomorpha</taxon>
        <taxon>Strongyloidea</taxon>
        <taxon>Metastrongylidae</taxon>
        <taxon>Dictyocaulus</taxon>
    </lineage>
</organism>
<keyword evidence="5" id="KW-0238">DNA-binding</keyword>
<dbReference type="SUPFAM" id="SSF57716">
    <property type="entry name" value="Glucocorticoid receptor-like (DNA-binding domain)"/>
    <property type="match status" value="1"/>
</dbReference>
<dbReference type="SMART" id="SM00399">
    <property type="entry name" value="ZnF_C4"/>
    <property type="match status" value="1"/>
</dbReference>
<evidence type="ECO:0000256" key="1">
    <source>
        <dbReference type="ARBA" id="ARBA00022723"/>
    </source>
</evidence>
<evidence type="ECO:0000256" key="4">
    <source>
        <dbReference type="ARBA" id="ARBA00023015"/>
    </source>
</evidence>
<dbReference type="GO" id="GO:0008270">
    <property type="term" value="F:zinc ion binding"/>
    <property type="evidence" value="ECO:0007669"/>
    <property type="project" value="UniProtKB-KW"/>
</dbReference>
<name>A0A0D8X8M9_DICVI</name>
<evidence type="ECO:0000256" key="3">
    <source>
        <dbReference type="ARBA" id="ARBA00022833"/>
    </source>
</evidence>